<comment type="caution">
    <text evidence="2">The sequence shown here is derived from an EMBL/GenBank/DDBJ whole genome shotgun (WGS) entry which is preliminary data.</text>
</comment>
<evidence type="ECO:0000313" key="3">
    <source>
        <dbReference type="Proteomes" id="UP001139207"/>
    </source>
</evidence>
<feature type="region of interest" description="Disordered" evidence="1">
    <location>
        <begin position="202"/>
        <end position="221"/>
    </location>
</feature>
<gene>
    <name evidence="2" type="ORF">MUN33_13600</name>
</gene>
<keyword evidence="3" id="KW-1185">Reference proteome</keyword>
<dbReference type="Gene3D" id="1.10.30.50">
    <property type="match status" value="1"/>
</dbReference>
<organism evidence="2 3">
    <name type="scientific">Corynebacterium kalidii</name>
    <dbReference type="NCBI Taxonomy" id="2931982"/>
    <lineage>
        <taxon>Bacteria</taxon>
        <taxon>Bacillati</taxon>
        <taxon>Actinomycetota</taxon>
        <taxon>Actinomycetes</taxon>
        <taxon>Mycobacteriales</taxon>
        <taxon>Corynebacteriaceae</taxon>
        <taxon>Corynebacterium</taxon>
    </lineage>
</organism>
<proteinExistence type="predicted"/>
<evidence type="ECO:0000256" key="1">
    <source>
        <dbReference type="SAM" id="MobiDB-lite"/>
    </source>
</evidence>
<keyword evidence="2" id="KW-0378">Hydrolase</keyword>
<dbReference type="EMBL" id="JALIEA010000017">
    <property type="protein sequence ID" value="MCJ7859733.1"/>
    <property type="molecule type" value="Genomic_DNA"/>
</dbReference>
<dbReference type="CDD" id="cd00085">
    <property type="entry name" value="HNHc"/>
    <property type="match status" value="1"/>
</dbReference>
<dbReference type="InterPro" id="IPR003615">
    <property type="entry name" value="HNH_nuc"/>
</dbReference>
<reference evidence="2" key="1">
    <citation type="submission" date="2022-04" db="EMBL/GenBank/DDBJ databases">
        <title>Corynebacterium kalidii LD5P10.</title>
        <authorList>
            <person name="Sun J.Q."/>
        </authorList>
    </citation>
    <scope>NUCLEOTIDE SEQUENCE</scope>
    <source>
        <strain evidence="2">LD5P10</strain>
    </source>
</reference>
<evidence type="ECO:0000313" key="2">
    <source>
        <dbReference type="EMBL" id="MCJ7859733.1"/>
    </source>
</evidence>
<dbReference type="AlphaFoldDB" id="A0A9X1WK87"/>
<dbReference type="Proteomes" id="UP001139207">
    <property type="component" value="Unassembled WGS sequence"/>
</dbReference>
<sequence length="475" mass="51945">MDDFPLVPNPPSFEVRFVSGVVVDMGRQDWPSEPRRRWSIETSTDPAVVAVRRANRSIVEAAVQCAPSGGADVVAHHARVQAKLSVTRSRAETYTDIGLLCERMPQLKAHLRKGIFSIDHLRLLARSVDGVRHEDTARAEEALIEVLTPRRDGQQVPGPRALFRKVTKAIHGVDEHARPVDHTDPDPPAVTCAEMIPVPDGDAVPEVDPPAGVDPRDGGTLTRRVSVDTYDPTATVITVTLPPEDAEEVVAILDAVCREMSCSRADGVLHLARGTVDTSVTLNLYREITSDVAATSGGHWLDAMATDAFMERVTHLRIPGHEATEAYTPTRRMVEFLEGVYVTCTYPGCEVPADRCDVDHVSRYNHADPDSGGPTDTRNLHPLCRGHHQLKTLGWIDATKADDGAVMWSSVDDGHIYVTEPTGPLAGYARTSFAAQASRRFRTVREHNERRQAQRAAQQAALAAARTAATEEVPF</sequence>
<keyword evidence="2" id="KW-0255">Endonuclease</keyword>
<name>A0A9X1WK87_9CORY</name>
<dbReference type="GO" id="GO:0004519">
    <property type="term" value="F:endonuclease activity"/>
    <property type="evidence" value="ECO:0007669"/>
    <property type="project" value="UniProtKB-KW"/>
</dbReference>
<keyword evidence="2" id="KW-0540">Nuclease</keyword>
<protein>
    <submittedName>
        <fullName evidence="2">HNH endonuclease</fullName>
    </submittedName>
</protein>
<accession>A0A9X1WK87</accession>
<dbReference type="RefSeq" id="WP_244805435.1">
    <property type="nucleotide sequence ID" value="NZ_JALIEA010000017.1"/>
</dbReference>